<comment type="caution">
    <text evidence="1">The sequence shown here is derived from an EMBL/GenBank/DDBJ whole genome shotgun (WGS) entry which is preliminary data.</text>
</comment>
<dbReference type="Proteomes" id="UP001060085">
    <property type="component" value="Linkage Group LG06"/>
</dbReference>
<protein>
    <submittedName>
        <fullName evidence="1">Uncharacterized protein</fullName>
    </submittedName>
</protein>
<sequence length="538" mass="60161">MFSVLRRVSIYVPSIVNSSAQPSVFCKTLMDPTVSAPKCCGSSQRLVALAQQLRLYKPPPTIEDDESDIQEQRLQESAGKVLSQVGFAESVTPIAHQPERFRPKKAAVLICLFEGDSGEYRVILTKRSSKLSTHSSEVALPGGKAEESDINDAETATREAKEEIGLDPSLVNVVTCLEPFLSKHLLRVIPVIGLLSNIEEFNPAPNDAEVEVVFDAPLEMFLKDENRRSEEREWMGEKYIIHFFDYEKDGRKYLIWGLTAGILIRAASIVYQRPPAFLEQNPKFKVPKAVDRDTVMRSQNLRNLAEQLRLCRSSHNLSYSDINNDPIEDLGILKSGGLVIPLEEGTEKANSNRAAVLICLFEGVEGDLRVILTKRSSRLSSDPGEVALPGGKVEEGDSSYVETALREANEEIGLDPSLVDVVTSLESFTTKRGISVVPVIGIMHDKAAFHPVANAAEVEAIFDAPLEMFLKDENRREMELEWMGQKYLLHFFDHQAENHKFVIWALTAGILIRAASLVFQRQPSFEERRPNFWHKSGL</sequence>
<organism evidence="1 2">
    <name type="scientific">Catharanthus roseus</name>
    <name type="common">Madagascar periwinkle</name>
    <name type="synonym">Vinca rosea</name>
    <dbReference type="NCBI Taxonomy" id="4058"/>
    <lineage>
        <taxon>Eukaryota</taxon>
        <taxon>Viridiplantae</taxon>
        <taxon>Streptophyta</taxon>
        <taxon>Embryophyta</taxon>
        <taxon>Tracheophyta</taxon>
        <taxon>Spermatophyta</taxon>
        <taxon>Magnoliopsida</taxon>
        <taxon>eudicotyledons</taxon>
        <taxon>Gunneridae</taxon>
        <taxon>Pentapetalae</taxon>
        <taxon>asterids</taxon>
        <taxon>lamiids</taxon>
        <taxon>Gentianales</taxon>
        <taxon>Apocynaceae</taxon>
        <taxon>Rauvolfioideae</taxon>
        <taxon>Vinceae</taxon>
        <taxon>Catharanthinae</taxon>
        <taxon>Catharanthus</taxon>
    </lineage>
</organism>
<name>A0ACC0AB97_CATRO</name>
<keyword evidence="2" id="KW-1185">Reference proteome</keyword>
<proteinExistence type="predicted"/>
<gene>
    <name evidence="1" type="ORF">M9H77_26066</name>
</gene>
<evidence type="ECO:0000313" key="1">
    <source>
        <dbReference type="EMBL" id="KAI5657273.1"/>
    </source>
</evidence>
<accession>A0ACC0AB97</accession>
<dbReference type="EMBL" id="CM044706">
    <property type="protein sequence ID" value="KAI5657273.1"/>
    <property type="molecule type" value="Genomic_DNA"/>
</dbReference>
<reference evidence="2" key="1">
    <citation type="journal article" date="2023" name="Nat. Plants">
        <title>Single-cell RNA sequencing provides a high-resolution roadmap for understanding the multicellular compartmentation of specialized metabolism.</title>
        <authorList>
            <person name="Sun S."/>
            <person name="Shen X."/>
            <person name="Li Y."/>
            <person name="Li Y."/>
            <person name="Wang S."/>
            <person name="Li R."/>
            <person name="Zhang H."/>
            <person name="Shen G."/>
            <person name="Guo B."/>
            <person name="Wei J."/>
            <person name="Xu J."/>
            <person name="St-Pierre B."/>
            <person name="Chen S."/>
            <person name="Sun C."/>
        </authorList>
    </citation>
    <scope>NUCLEOTIDE SEQUENCE [LARGE SCALE GENOMIC DNA]</scope>
</reference>
<evidence type="ECO:0000313" key="2">
    <source>
        <dbReference type="Proteomes" id="UP001060085"/>
    </source>
</evidence>